<feature type="domain" description="AMP-dependent synthetase/ligase" evidence="2">
    <location>
        <begin position="451"/>
        <end position="801"/>
    </location>
</feature>
<dbReference type="Pfam" id="PF00501">
    <property type="entry name" value="AMP-binding"/>
    <property type="match status" value="1"/>
</dbReference>
<name>A0ABW2TUH6_9PSEU</name>
<feature type="region of interest" description="Disordered" evidence="1">
    <location>
        <begin position="806"/>
        <end position="877"/>
    </location>
</feature>
<evidence type="ECO:0000313" key="5">
    <source>
        <dbReference type="Proteomes" id="UP001596512"/>
    </source>
</evidence>
<dbReference type="InterPro" id="IPR000873">
    <property type="entry name" value="AMP-dep_synth/lig_dom"/>
</dbReference>
<evidence type="ECO:0000256" key="1">
    <source>
        <dbReference type="SAM" id="MobiDB-lite"/>
    </source>
</evidence>
<dbReference type="InterPro" id="IPR020845">
    <property type="entry name" value="AMP-binding_CS"/>
</dbReference>
<comment type="caution">
    <text evidence="4">The sequence shown here is derived from an EMBL/GenBank/DDBJ whole genome shotgun (WGS) entry which is preliminary data.</text>
</comment>
<dbReference type="InterPro" id="IPR010071">
    <property type="entry name" value="AA_adenyl_dom"/>
</dbReference>
<organism evidence="4 5">
    <name type="scientific">Actinokineospora soli</name>
    <dbReference type="NCBI Taxonomy" id="1048753"/>
    <lineage>
        <taxon>Bacteria</taxon>
        <taxon>Bacillati</taxon>
        <taxon>Actinomycetota</taxon>
        <taxon>Actinomycetes</taxon>
        <taxon>Pseudonocardiales</taxon>
        <taxon>Pseudonocardiaceae</taxon>
        <taxon>Actinokineospora</taxon>
    </lineage>
</organism>
<dbReference type="Gene3D" id="3.30.559.30">
    <property type="entry name" value="Nonribosomal peptide synthetase, condensation domain"/>
    <property type="match status" value="1"/>
</dbReference>
<feature type="compositionally biased region" description="Low complexity" evidence="1">
    <location>
        <begin position="842"/>
        <end position="869"/>
    </location>
</feature>
<evidence type="ECO:0000259" key="2">
    <source>
        <dbReference type="Pfam" id="PF00501"/>
    </source>
</evidence>
<keyword evidence="5" id="KW-1185">Reference proteome</keyword>
<protein>
    <submittedName>
        <fullName evidence="4">Amino acid adenylation domain-containing protein</fullName>
    </submittedName>
</protein>
<dbReference type="Gene3D" id="3.40.50.980">
    <property type="match status" value="2"/>
</dbReference>
<dbReference type="NCBIfam" id="TIGR01733">
    <property type="entry name" value="AA-adenyl-dom"/>
    <property type="match status" value="1"/>
</dbReference>
<feature type="compositionally biased region" description="Low complexity" evidence="1">
    <location>
        <begin position="806"/>
        <end position="819"/>
    </location>
</feature>
<dbReference type="PANTHER" id="PTHR45527:SF14">
    <property type="entry name" value="PLIPASTATIN SYNTHASE SUBUNIT B"/>
    <property type="match status" value="1"/>
</dbReference>
<feature type="compositionally biased region" description="Low complexity" evidence="1">
    <location>
        <begin position="826"/>
        <end position="835"/>
    </location>
</feature>
<reference evidence="5" key="1">
    <citation type="journal article" date="2019" name="Int. J. Syst. Evol. Microbiol.">
        <title>The Global Catalogue of Microorganisms (GCM) 10K type strain sequencing project: providing services to taxonomists for standard genome sequencing and annotation.</title>
        <authorList>
            <consortium name="The Broad Institute Genomics Platform"/>
            <consortium name="The Broad Institute Genome Sequencing Center for Infectious Disease"/>
            <person name="Wu L."/>
            <person name="Ma J."/>
        </authorList>
    </citation>
    <scope>NUCLEOTIDE SEQUENCE [LARGE SCALE GENOMIC DNA]</scope>
    <source>
        <strain evidence="5">JCM 17695</strain>
    </source>
</reference>
<accession>A0ABW2TUH6</accession>
<dbReference type="Pfam" id="PF00668">
    <property type="entry name" value="Condensation"/>
    <property type="match status" value="1"/>
</dbReference>
<gene>
    <name evidence="4" type="ORF">ACFQV2_32140</name>
</gene>
<dbReference type="SUPFAM" id="SSF52777">
    <property type="entry name" value="CoA-dependent acyltransferases"/>
    <property type="match status" value="2"/>
</dbReference>
<dbReference type="SUPFAM" id="SSF56801">
    <property type="entry name" value="Acetyl-CoA synthetase-like"/>
    <property type="match status" value="1"/>
</dbReference>
<dbReference type="Gene3D" id="2.30.38.10">
    <property type="entry name" value="Luciferase, Domain 3"/>
    <property type="match status" value="1"/>
</dbReference>
<dbReference type="InterPro" id="IPR001242">
    <property type="entry name" value="Condensation_dom"/>
</dbReference>
<dbReference type="PROSITE" id="PS00455">
    <property type="entry name" value="AMP_BINDING"/>
    <property type="match status" value="1"/>
</dbReference>
<sequence>MTKPGLADVLPLSPLQEGLLFHSLYNQQGVDVYTVQLLFDLDGPLDADALRDAARGLLRRHPNLRAAFRYEKLSKPVQIIPREIDPPWQYLELADDAAFEAAVAADRAERFDLTRPPLIRFTLVKRGPDRHTLVMTNHHILVDGWSMPIMVRELFALYAGESLPPVTPFKNYLAWLSKQDTGAAEQAWRDALAGLDEPTLFAPDAPESAAPAHLTVRLSTDATRRLKDQARAHGLTLNTVVQGAWALLLARHTGREDVVFGATVNGRPPEIPGIEGMVGLFINTLPVRVRLTPTDTLADALRRVQDEQSKLMAHQHIGLTDVQRAAGHPTLFDTIAVFENYPLDPAELHATAGGITVAGVRAIDATHYPLGLIAGIEDERLTLRVDHLPDAVPDADAIAGRLVHLLETLDLDAPAGRAGGLTPAEQHLVIEAWNDATDAKPAADASIAAAFARQAAQTPDATAVVHDGIRLTYRELDEAANRLAHLLVARGAGPERFVALAVPRSADMVVALLAVIKSGAAYLPLDPEYPADRLAYMIADADPALLVGTRAALAGLPADVDRVVLDDAAELLVTQPPTAPGVALRPEHPAYVIYTSGSTGKPKGVVIPHGNVLRLFSATDHWFHFGPDDAWTLFHSYAFDFSVWEIWGPLLHGGKLVVVPHAVSRAPEEFLRLLARERVTVLNQTPSAFSQLMQADRENPGQDLALRYVVFGGEALDLWRLADWYSRHDDQAPVLVNMYGITETTVHVSYLALDAPSAAEGPGSMIGRAIPDLRVYVLDTALRPCPPGVVGEMYVAGEGLAAATTAARRSPRAGSSPTRSAPPAPACTAPATWPAGSTGTWSSPAAPTTRSRSAASASSWARSSPCSARTRASATSR</sequence>
<dbReference type="EMBL" id="JBHTEY010000004">
    <property type="protein sequence ID" value="MFC7617379.1"/>
    <property type="molecule type" value="Genomic_DNA"/>
</dbReference>
<dbReference type="CDD" id="cd19543">
    <property type="entry name" value="DCL_NRPS"/>
    <property type="match status" value="1"/>
</dbReference>
<dbReference type="Gene3D" id="3.30.559.10">
    <property type="entry name" value="Chloramphenicol acetyltransferase-like domain"/>
    <property type="match status" value="1"/>
</dbReference>
<proteinExistence type="predicted"/>
<evidence type="ECO:0000313" key="4">
    <source>
        <dbReference type="EMBL" id="MFC7617379.1"/>
    </source>
</evidence>
<evidence type="ECO:0000259" key="3">
    <source>
        <dbReference type="Pfam" id="PF00668"/>
    </source>
</evidence>
<feature type="domain" description="Condensation" evidence="3">
    <location>
        <begin position="8"/>
        <end position="386"/>
    </location>
</feature>
<dbReference type="Proteomes" id="UP001596512">
    <property type="component" value="Unassembled WGS sequence"/>
</dbReference>
<dbReference type="PANTHER" id="PTHR45527">
    <property type="entry name" value="NONRIBOSOMAL PEPTIDE SYNTHETASE"/>
    <property type="match status" value="1"/>
</dbReference>
<dbReference type="InterPro" id="IPR023213">
    <property type="entry name" value="CAT-like_dom_sf"/>
</dbReference>